<comment type="caution">
    <text evidence="4">The sequence shown here is derived from an EMBL/GenBank/DDBJ whole genome shotgun (WGS) entry which is preliminary data.</text>
</comment>
<sequence>MAESVEQQPHQIVDISSWETADDFGAFPIGSKPKRSVICPDDTNLPFLIPGHTYLFKSAVDWRKYQLWSEVIAYRLSKLCGVAVPPCFVAVDGVDRAPGVLMEFCYGYPEEGIKKRMIHGVDLLQQVFPNEYNSVTGRPHTLMRNIVLCRALHVAHATTWWASTIAFDALIGNTDRHAENWAVLRGADNRWEMAPAYDNGTSLGYMTPDAKLPITPEKLAHHIARGTHHVTWNPTATGHGDGFDYLCQRLCTAIPAAERTIGRLLPTNDAPIGEMLSPLTQFDISVPFSVERAKYVEDLIRARRHAIAKALGV</sequence>
<gene>
    <name evidence="4" type="ORF">GCM10008942_28860</name>
</gene>
<dbReference type="Proteomes" id="UP001499951">
    <property type="component" value="Unassembled WGS sequence"/>
</dbReference>
<accession>A0ABP3Q3K5</accession>
<dbReference type="EMBL" id="BAAADD010000007">
    <property type="protein sequence ID" value="GAA0578168.1"/>
    <property type="molecule type" value="Genomic_DNA"/>
</dbReference>
<reference evidence="5" key="1">
    <citation type="journal article" date="2019" name="Int. J. Syst. Evol. Microbiol.">
        <title>The Global Catalogue of Microorganisms (GCM) 10K type strain sequencing project: providing services to taxonomists for standard genome sequencing and annotation.</title>
        <authorList>
            <consortium name="The Broad Institute Genomics Platform"/>
            <consortium name="The Broad Institute Genome Sequencing Center for Infectious Disease"/>
            <person name="Wu L."/>
            <person name="Ma J."/>
        </authorList>
    </citation>
    <scope>NUCLEOTIDE SEQUENCE [LARGE SCALE GENOMIC DNA]</scope>
    <source>
        <strain evidence="5">JCM 15089</strain>
    </source>
</reference>
<evidence type="ECO:0000256" key="2">
    <source>
        <dbReference type="ARBA" id="ARBA00022777"/>
    </source>
</evidence>
<evidence type="ECO:0000313" key="4">
    <source>
        <dbReference type="EMBL" id="GAA0578168.1"/>
    </source>
</evidence>
<dbReference type="Pfam" id="PF07804">
    <property type="entry name" value="HipA_C"/>
    <property type="match status" value="1"/>
</dbReference>
<proteinExistence type="predicted"/>
<dbReference type="Gene3D" id="1.10.1070.20">
    <property type="match status" value="1"/>
</dbReference>
<keyword evidence="2" id="KW-0418">Kinase</keyword>
<feature type="domain" description="HipA-like C-terminal" evidence="3">
    <location>
        <begin position="51"/>
        <end position="224"/>
    </location>
</feature>
<dbReference type="RefSeq" id="WP_166936038.1">
    <property type="nucleotide sequence ID" value="NZ_BAAADD010000007.1"/>
</dbReference>
<dbReference type="InterPro" id="IPR012893">
    <property type="entry name" value="HipA-like_C"/>
</dbReference>
<name>A0ABP3Q3K5_9PROT</name>
<keyword evidence="1" id="KW-0808">Transferase</keyword>
<keyword evidence="5" id="KW-1185">Reference proteome</keyword>
<organism evidence="4 5">
    <name type="scientific">Rhizomicrobium electricum</name>
    <dbReference type="NCBI Taxonomy" id="480070"/>
    <lineage>
        <taxon>Bacteria</taxon>
        <taxon>Pseudomonadati</taxon>
        <taxon>Pseudomonadota</taxon>
        <taxon>Alphaproteobacteria</taxon>
        <taxon>Micropepsales</taxon>
        <taxon>Micropepsaceae</taxon>
        <taxon>Rhizomicrobium</taxon>
    </lineage>
</organism>
<protein>
    <recommendedName>
        <fullName evidence="3">HipA-like C-terminal domain-containing protein</fullName>
    </recommendedName>
</protein>
<evidence type="ECO:0000313" key="5">
    <source>
        <dbReference type="Proteomes" id="UP001499951"/>
    </source>
</evidence>
<evidence type="ECO:0000259" key="3">
    <source>
        <dbReference type="Pfam" id="PF07804"/>
    </source>
</evidence>
<evidence type="ECO:0000256" key="1">
    <source>
        <dbReference type="ARBA" id="ARBA00022679"/>
    </source>
</evidence>